<name>A0A4Q2UST3_FUSOX</name>
<sequence>MPDHAIGARPVSVTLAVFITSSQLNSFRSDIWEVDGTKNLEQLLYTYPDSATLVPVDIFN</sequence>
<reference evidence="1 2" key="1">
    <citation type="submission" date="2016-12" db="EMBL/GenBank/DDBJ databases">
        <title>Draft genome sequence of Fusarium oxysporum causing rot on Narcissus.</title>
        <authorList>
            <person name="Armitage A.D."/>
            <person name="Taylor A."/>
            <person name="Clarkson J.P."/>
            <person name="Harrison R.J."/>
            <person name="Jackson A.C."/>
        </authorList>
    </citation>
    <scope>NUCLEOTIDE SEQUENCE [LARGE SCALE GENOMIC DNA]</scope>
    <source>
        <strain evidence="1 2">N139</strain>
    </source>
</reference>
<proteinExistence type="predicted"/>
<evidence type="ECO:0000313" key="2">
    <source>
        <dbReference type="Proteomes" id="UP000290540"/>
    </source>
</evidence>
<dbReference type="Proteomes" id="UP000290540">
    <property type="component" value="Unassembled WGS sequence"/>
</dbReference>
<evidence type="ECO:0000313" key="1">
    <source>
        <dbReference type="EMBL" id="RYC76924.1"/>
    </source>
</evidence>
<gene>
    <name evidence="1" type="ORF">BFJ63_vAg20201</name>
</gene>
<dbReference type="AlphaFoldDB" id="A0A4Q2UST3"/>
<organism evidence="1 2">
    <name type="scientific">Fusarium oxysporum f. sp. narcissi</name>
    <dbReference type="NCBI Taxonomy" id="451672"/>
    <lineage>
        <taxon>Eukaryota</taxon>
        <taxon>Fungi</taxon>
        <taxon>Dikarya</taxon>
        <taxon>Ascomycota</taxon>
        <taxon>Pezizomycotina</taxon>
        <taxon>Sordariomycetes</taxon>
        <taxon>Hypocreomycetidae</taxon>
        <taxon>Hypocreales</taxon>
        <taxon>Nectriaceae</taxon>
        <taxon>Fusarium</taxon>
        <taxon>Fusarium oxysporum species complex</taxon>
    </lineage>
</organism>
<comment type="caution">
    <text evidence="1">The sequence shown here is derived from an EMBL/GenBank/DDBJ whole genome shotgun (WGS) entry which is preliminary data.</text>
</comment>
<accession>A0A4Q2UST3</accession>
<protein>
    <submittedName>
        <fullName evidence="1">Uncharacterized protein</fullName>
    </submittedName>
</protein>
<dbReference type="EMBL" id="MQTW01003246">
    <property type="protein sequence ID" value="RYC76924.1"/>
    <property type="molecule type" value="Genomic_DNA"/>
</dbReference>